<dbReference type="PANTHER" id="PTHR36216:SF1">
    <property type="entry name" value="HTH ARSR-TYPE DOMAIN-CONTAINING PROTEIN"/>
    <property type="match status" value="1"/>
</dbReference>
<dbReference type="Proteomes" id="UP000509750">
    <property type="component" value="Plasmid unnamed1"/>
</dbReference>
<dbReference type="InterPro" id="IPR056504">
    <property type="entry name" value="HTH_HVO_0163_N"/>
</dbReference>
<dbReference type="PANTHER" id="PTHR36216">
    <property type="entry name" value="TRANSCRIPTIONAL REGULATOR, TRMB"/>
    <property type="match status" value="1"/>
</dbReference>
<dbReference type="InterPro" id="IPR036390">
    <property type="entry name" value="WH_DNA-bd_sf"/>
</dbReference>
<gene>
    <name evidence="2" type="ORF">HUG10_18935</name>
</gene>
<dbReference type="AlphaFoldDB" id="A0A7D5GP26"/>
<sequence length="172" mass="19768">MSDTPTRERVASYVRTHPGLHFNELVRRLDLAPGQAQYHLRGLTDDGDLCREEVSGRTHYFPPEFAPADRLLVSLLRRETARDVCLELLDRPWRPASLADDLGVARSTLEWHLDRLVDVDVVRKRRDERGRVTLVLADPERTARGLRTVRPSLPDRLLDRFTRLVDGLLEGD</sequence>
<dbReference type="Pfam" id="PF12840">
    <property type="entry name" value="HTH_20"/>
    <property type="match status" value="1"/>
</dbReference>
<organism evidence="2 3">
    <name type="scientific">Halorarum halophilum</name>
    <dbReference type="NCBI Taxonomy" id="2743090"/>
    <lineage>
        <taxon>Archaea</taxon>
        <taxon>Methanobacteriati</taxon>
        <taxon>Methanobacteriota</taxon>
        <taxon>Stenosarchaea group</taxon>
        <taxon>Halobacteria</taxon>
        <taxon>Halobacteriales</taxon>
        <taxon>Haloferacaceae</taxon>
        <taxon>Halorarum</taxon>
    </lineage>
</organism>
<name>A0A7D5GP26_9EURY</name>
<dbReference type="Pfam" id="PF24266">
    <property type="entry name" value="HTH_HVO_0163_N"/>
    <property type="match status" value="1"/>
</dbReference>
<evidence type="ECO:0000313" key="3">
    <source>
        <dbReference type="Proteomes" id="UP000509750"/>
    </source>
</evidence>
<dbReference type="OrthoDB" id="28610at2157"/>
<dbReference type="Gene3D" id="1.10.10.10">
    <property type="entry name" value="Winged helix-like DNA-binding domain superfamily/Winged helix DNA-binding domain"/>
    <property type="match status" value="2"/>
</dbReference>
<keyword evidence="2" id="KW-0614">Plasmid</keyword>
<geneLocation type="plasmid" evidence="2 3">
    <name>unnamed1</name>
</geneLocation>
<dbReference type="InterPro" id="IPR011991">
    <property type="entry name" value="ArsR-like_HTH"/>
</dbReference>
<dbReference type="GeneID" id="56030954"/>
<dbReference type="RefSeq" id="WP_179171258.1">
    <property type="nucleotide sequence ID" value="NZ_CP058530.1"/>
</dbReference>
<accession>A0A7D5GP26</accession>
<evidence type="ECO:0000313" key="2">
    <source>
        <dbReference type="EMBL" id="QLG29684.1"/>
    </source>
</evidence>
<dbReference type="InterPro" id="IPR036388">
    <property type="entry name" value="WH-like_DNA-bd_sf"/>
</dbReference>
<reference evidence="2 3" key="1">
    <citation type="submission" date="2020-07" db="EMBL/GenBank/DDBJ databases">
        <title>Gai3-2, isolated from salt lake.</title>
        <authorList>
            <person name="Cui H."/>
            <person name="Shi X."/>
        </authorList>
    </citation>
    <scope>NUCLEOTIDE SEQUENCE [LARGE SCALE GENOMIC DNA]</scope>
    <source>
        <strain evidence="2 3">Gai3-2</strain>
        <plasmid evidence="2 3">unnamed1</plasmid>
    </source>
</reference>
<dbReference type="EMBL" id="CP058530">
    <property type="protein sequence ID" value="QLG29684.1"/>
    <property type="molecule type" value="Genomic_DNA"/>
</dbReference>
<protein>
    <submittedName>
        <fullName evidence="2">ArsR family transcriptional regulator</fullName>
    </submittedName>
</protein>
<dbReference type="SUPFAM" id="SSF46785">
    <property type="entry name" value="Winged helix' DNA-binding domain"/>
    <property type="match status" value="2"/>
</dbReference>
<feature type="domain" description="HVO-0163 N-terminal HTH" evidence="1">
    <location>
        <begin position="5"/>
        <end position="70"/>
    </location>
</feature>
<proteinExistence type="predicted"/>
<dbReference type="KEGG" id="halg:HUG10_18935"/>
<evidence type="ECO:0000259" key="1">
    <source>
        <dbReference type="Pfam" id="PF24266"/>
    </source>
</evidence>
<keyword evidence="3" id="KW-1185">Reference proteome</keyword>
<dbReference type="CDD" id="cd00090">
    <property type="entry name" value="HTH_ARSR"/>
    <property type="match status" value="1"/>
</dbReference>